<dbReference type="AlphaFoldDB" id="A0A0B7FGK2"/>
<dbReference type="PROSITE" id="PS00108">
    <property type="entry name" value="PROTEIN_KINASE_ST"/>
    <property type="match status" value="1"/>
</dbReference>
<dbReference type="SUPFAM" id="SSF56112">
    <property type="entry name" value="Protein kinase-like (PK-like)"/>
    <property type="match status" value="1"/>
</dbReference>
<dbReference type="PROSITE" id="PS50011">
    <property type="entry name" value="PROTEIN_KINASE_DOM"/>
    <property type="match status" value="1"/>
</dbReference>
<protein>
    <submittedName>
        <fullName evidence="2">Calmodulin-binding receptor-like cytoplasmic kinase 1</fullName>
    </submittedName>
</protein>
<dbReference type="Gene3D" id="1.10.510.10">
    <property type="entry name" value="Transferase(Phosphotransferase) domain 1"/>
    <property type="match status" value="1"/>
</dbReference>
<gene>
    <name evidence="2" type="ORF">RSOLAG1IB_08338</name>
</gene>
<dbReference type="OrthoDB" id="346907at2759"/>
<dbReference type="GO" id="GO:0004674">
    <property type="term" value="F:protein serine/threonine kinase activity"/>
    <property type="evidence" value="ECO:0007669"/>
    <property type="project" value="TreeGrafter"/>
</dbReference>
<keyword evidence="2" id="KW-0418">Kinase</keyword>
<proteinExistence type="predicted"/>
<dbReference type="SMART" id="SM00220">
    <property type="entry name" value="S_TKc"/>
    <property type="match status" value="1"/>
</dbReference>
<dbReference type="InterPro" id="IPR000719">
    <property type="entry name" value="Prot_kinase_dom"/>
</dbReference>
<evidence type="ECO:0000313" key="3">
    <source>
        <dbReference type="Proteomes" id="UP000059188"/>
    </source>
</evidence>
<name>A0A0B7FGK2_THACB</name>
<accession>A0A0B7FGK2</accession>
<feature type="domain" description="Protein kinase" evidence="1">
    <location>
        <begin position="153"/>
        <end position="377"/>
    </location>
</feature>
<dbReference type="Pfam" id="PF00069">
    <property type="entry name" value="Pkinase"/>
    <property type="match status" value="1"/>
</dbReference>
<evidence type="ECO:0000259" key="1">
    <source>
        <dbReference type="PROSITE" id="PS50011"/>
    </source>
</evidence>
<keyword evidence="2" id="KW-0675">Receptor</keyword>
<dbReference type="InterPro" id="IPR008271">
    <property type="entry name" value="Ser/Thr_kinase_AS"/>
</dbReference>
<sequence length="377" mass="43219">MISHAERRFQNSTRAQSLPDLRRNSLLEYIERSTRLWNTIIYDVQPMRYSSTFVRFGERLSKVLRSTYTNIKNLNYTFQTRALGLRGINLSRDIWKNRASDFRERWIPFRRVVEEPEMIESHTIRANMTITEITSILKRHCRENLGRLLPLNFCSRYPVATGGFGDIYLGKLDNGTPVAVKVARYMTHGVCSGKQTKYAAKELHTWAKCQHPNILPLLGMVEFQDQIAMVSPWMKYGDLRGYLKQTPEADRCQLSYEICDGLVYLHNMNIVHGDLKGANVLVSESGNAMLSDFGNSLIEGKTVGFTATTRSTAYSSRWAAPEILEGAPVSYQADVFALGMTLLVRIISLRFVQRLMFSLRRLLLATYHTENLKVIEL</sequence>
<dbReference type="PANTHER" id="PTHR44329:SF214">
    <property type="entry name" value="PROTEIN KINASE DOMAIN-CONTAINING PROTEIN"/>
    <property type="match status" value="1"/>
</dbReference>
<dbReference type="GO" id="GO:0005524">
    <property type="term" value="F:ATP binding"/>
    <property type="evidence" value="ECO:0007669"/>
    <property type="project" value="InterPro"/>
</dbReference>
<reference evidence="2 3" key="1">
    <citation type="submission" date="2014-11" db="EMBL/GenBank/DDBJ databases">
        <authorList>
            <person name="Wibberg Daniel"/>
        </authorList>
    </citation>
    <scope>NUCLEOTIDE SEQUENCE [LARGE SCALE GENOMIC DNA]</scope>
    <source>
        <strain evidence="2">Rhizoctonia solani AG1-IB 7/3/14</strain>
    </source>
</reference>
<evidence type="ECO:0000313" key="2">
    <source>
        <dbReference type="EMBL" id="CEL57106.1"/>
    </source>
</evidence>
<dbReference type="InterPro" id="IPR011009">
    <property type="entry name" value="Kinase-like_dom_sf"/>
</dbReference>
<dbReference type="Proteomes" id="UP000059188">
    <property type="component" value="Unassembled WGS sequence"/>
</dbReference>
<keyword evidence="3" id="KW-1185">Reference proteome</keyword>
<organism evidence="2 3">
    <name type="scientific">Thanatephorus cucumeris (strain AG1-IB / isolate 7/3/14)</name>
    <name type="common">Lettuce bottom rot fungus</name>
    <name type="synonym">Rhizoctonia solani</name>
    <dbReference type="NCBI Taxonomy" id="1108050"/>
    <lineage>
        <taxon>Eukaryota</taxon>
        <taxon>Fungi</taxon>
        <taxon>Dikarya</taxon>
        <taxon>Basidiomycota</taxon>
        <taxon>Agaricomycotina</taxon>
        <taxon>Agaricomycetes</taxon>
        <taxon>Cantharellales</taxon>
        <taxon>Ceratobasidiaceae</taxon>
        <taxon>Rhizoctonia</taxon>
        <taxon>Rhizoctonia solani AG-1</taxon>
    </lineage>
</organism>
<dbReference type="PANTHER" id="PTHR44329">
    <property type="entry name" value="SERINE/THREONINE-PROTEIN KINASE TNNI3K-RELATED"/>
    <property type="match status" value="1"/>
</dbReference>
<keyword evidence="2" id="KW-0808">Transferase</keyword>
<dbReference type="InterPro" id="IPR051681">
    <property type="entry name" value="Ser/Thr_Kinases-Pseudokinases"/>
</dbReference>
<dbReference type="EMBL" id="LN679127">
    <property type="protein sequence ID" value="CEL57106.1"/>
    <property type="molecule type" value="Genomic_DNA"/>
</dbReference>
<dbReference type="STRING" id="1108050.A0A0B7FGK2"/>